<feature type="domain" description="HTH lysR-type" evidence="5">
    <location>
        <begin position="1"/>
        <end position="58"/>
    </location>
</feature>
<dbReference type="RefSeq" id="WP_055397441.1">
    <property type="nucleotide sequence ID" value="NZ_LCTZ01000002.1"/>
</dbReference>
<evidence type="ECO:0000256" key="1">
    <source>
        <dbReference type="ARBA" id="ARBA00009437"/>
    </source>
</evidence>
<protein>
    <submittedName>
        <fullName evidence="6">LysR family transcriptional regulator</fullName>
    </submittedName>
</protein>
<dbReference type="GO" id="GO:0005829">
    <property type="term" value="C:cytosol"/>
    <property type="evidence" value="ECO:0007669"/>
    <property type="project" value="TreeGrafter"/>
</dbReference>
<reference evidence="6 7" key="1">
    <citation type="submission" date="2015-04" db="EMBL/GenBank/DDBJ databases">
        <title>Complete genome of flavobacterium.</title>
        <authorList>
            <person name="Kwon Y.M."/>
            <person name="Kim S.-J."/>
        </authorList>
    </citation>
    <scope>NUCLEOTIDE SEQUENCE [LARGE SCALE GENOMIC DNA]</scope>
    <source>
        <strain evidence="6 7">DK169</strain>
    </source>
</reference>
<comment type="caution">
    <text evidence="6">The sequence shown here is derived from an EMBL/GenBank/DDBJ whole genome shotgun (WGS) entry which is preliminary data.</text>
</comment>
<evidence type="ECO:0000259" key="5">
    <source>
        <dbReference type="PROSITE" id="PS50931"/>
    </source>
</evidence>
<dbReference type="PANTHER" id="PTHR30419">
    <property type="entry name" value="HTH-TYPE TRANSCRIPTIONAL REGULATOR YBHD"/>
    <property type="match status" value="1"/>
</dbReference>
<dbReference type="GO" id="GO:0003677">
    <property type="term" value="F:DNA binding"/>
    <property type="evidence" value="ECO:0007669"/>
    <property type="project" value="UniProtKB-KW"/>
</dbReference>
<dbReference type="Gene3D" id="1.10.10.10">
    <property type="entry name" value="Winged helix-like DNA-binding domain superfamily/Winged helix DNA-binding domain"/>
    <property type="match status" value="1"/>
</dbReference>
<dbReference type="InterPro" id="IPR036388">
    <property type="entry name" value="WH-like_DNA-bd_sf"/>
</dbReference>
<evidence type="ECO:0000256" key="3">
    <source>
        <dbReference type="ARBA" id="ARBA00023125"/>
    </source>
</evidence>
<dbReference type="Pfam" id="PF03466">
    <property type="entry name" value="LysR_substrate"/>
    <property type="match status" value="1"/>
</dbReference>
<dbReference type="SUPFAM" id="SSF53850">
    <property type="entry name" value="Periplasmic binding protein-like II"/>
    <property type="match status" value="1"/>
</dbReference>
<dbReference type="InterPro" id="IPR000847">
    <property type="entry name" value="LysR_HTH_N"/>
</dbReference>
<accession>A0A0Q1BL40</accession>
<dbReference type="SUPFAM" id="SSF46785">
    <property type="entry name" value="Winged helix' DNA-binding domain"/>
    <property type="match status" value="1"/>
</dbReference>
<dbReference type="InterPro" id="IPR005119">
    <property type="entry name" value="LysR_subst-bd"/>
</dbReference>
<dbReference type="GO" id="GO:0003700">
    <property type="term" value="F:DNA-binding transcription factor activity"/>
    <property type="evidence" value="ECO:0007669"/>
    <property type="project" value="InterPro"/>
</dbReference>
<dbReference type="STRING" id="346185.AAY42_17200"/>
<dbReference type="CDD" id="cd08411">
    <property type="entry name" value="PBP2_OxyR"/>
    <property type="match status" value="1"/>
</dbReference>
<name>A0A0Q1BL40_9FLAO</name>
<evidence type="ECO:0000313" key="6">
    <source>
        <dbReference type="EMBL" id="KQC31418.1"/>
    </source>
</evidence>
<dbReference type="InterPro" id="IPR036390">
    <property type="entry name" value="WH_DNA-bd_sf"/>
</dbReference>
<dbReference type="Pfam" id="PF00126">
    <property type="entry name" value="HTH_1"/>
    <property type="match status" value="1"/>
</dbReference>
<keyword evidence="3" id="KW-0238">DNA-binding</keyword>
<keyword evidence="7" id="KW-1185">Reference proteome</keyword>
<dbReference type="PATRIC" id="fig|1547436.3.peg.3542"/>
<evidence type="ECO:0000256" key="4">
    <source>
        <dbReference type="ARBA" id="ARBA00023163"/>
    </source>
</evidence>
<evidence type="ECO:0000256" key="2">
    <source>
        <dbReference type="ARBA" id="ARBA00023015"/>
    </source>
</evidence>
<dbReference type="Gene3D" id="3.40.190.10">
    <property type="entry name" value="Periplasmic binding protein-like II"/>
    <property type="match status" value="2"/>
</dbReference>
<dbReference type="OrthoDB" id="9803735at2"/>
<keyword evidence="2" id="KW-0805">Transcription regulation</keyword>
<dbReference type="EMBL" id="LCTZ01000002">
    <property type="protein sequence ID" value="KQC31418.1"/>
    <property type="molecule type" value="Genomic_DNA"/>
</dbReference>
<comment type="similarity">
    <text evidence="1">Belongs to the LysR transcriptional regulatory family.</text>
</comment>
<dbReference type="InterPro" id="IPR050950">
    <property type="entry name" value="HTH-type_LysR_regulators"/>
</dbReference>
<dbReference type="AlphaFoldDB" id="A0A0Q1BL40"/>
<proteinExistence type="inferred from homology"/>
<sequence>MTLQQLKYIVALDEERHFGRAAEACVVSQPGLTIQLKKLEEEIGIQLFDRTKVPLKPTAMGEEIIVKARKLLKDADHIREFIIEKKNLLQGTIKLGVVITLSPYLIPLAIDNIKKSMPKVNFIIEETSTVGLMESLENGSIDIALMATPTGNNNLKEFSIFNEQFVAYLNPSHSSSNEEFYTYQKKDYSELLLLKEEFCYNAQLLNICDIKEGKKKMEQFNFDVTSIETLKNLVRADLGYAIIPELSILHEKNKHLIKPFKNPRPVREISLVVSQSFSKTLILEKLKDAIWNSIPESCREISNYKKISWDDSPYFRQATSK</sequence>
<dbReference type="Proteomes" id="UP000050827">
    <property type="component" value="Unassembled WGS sequence"/>
</dbReference>
<gene>
    <name evidence="6" type="ORF">AAY42_17200</name>
</gene>
<dbReference type="PROSITE" id="PS50931">
    <property type="entry name" value="HTH_LYSR"/>
    <property type="match status" value="1"/>
</dbReference>
<dbReference type="FunFam" id="1.10.10.10:FF:000001">
    <property type="entry name" value="LysR family transcriptional regulator"/>
    <property type="match status" value="1"/>
</dbReference>
<dbReference type="PANTHER" id="PTHR30419:SF29">
    <property type="entry name" value="LYSR-FAMILY TRANSCRIPTIONAL REGULATOR"/>
    <property type="match status" value="1"/>
</dbReference>
<evidence type="ECO:0000313" key="7">
    <source>
        <dbReference type="Proteomes" id="UP000050827"/>
    </source>
</evidence>
<keyword evidence="4" id="KW-0804">Transcription</keyword>
<organism evidence="6 7">
    <name type="scientific">Flagellimonas eckloniae</name>
    <dbReference type="NCBI Taxonomy" id="346185"/>
    <lineage>
        <taxon>Bacteria</taxon>
        <taxon>Pseudomonadati</taxon>
        <taxon>Bacteroidota</taxon>
        <taxon>Flavobacteriia</taxon>
        <taxon>Flavobacteriales</taxon>
        <taxon>Flavobacteriaceae</taxon>
        <taxon>Flagellimonas</taxon>
    </lineage>
</organism>
<dbReference type="PRINTS" id="PR00039">
    <property type="entry name" value="HTHLYSR"/>
</dbReference>